<evidence type="ECO:0000313" key="6">
    <source>
        <dbReference type="Proteomes" id="UP000183192"/>
    </source>
</evidence>
<evidence type="ECO:0000313" key="5">
    <source>
        <dbReference type="EMBL" id="OIO06493.1"/>
    </source>
</evidence>
<dbReference type="InterPro" id="IPR013216">
    <property type="entry name" value="Methyltransf_11"/>
</dbReference>
<keyword evidence="2" id="KW-0808">Transferase</keyword>
<dbReference type="Proteomes" id="UP000183192">
    <property type="component" value="Unassembled WGS sequence"/>
</dbReference>
<feature type="domain" description="Methyltransferase type 11" evidence="4">
    <location>
        <begin position="62"/>
        <end position="156"/>
    </location>
</feature>
<gene>
    <name evidence="5" type="ORF">AUJ27_04095</name>
</gene>
<dbReference type="CDD" id="cd02440">
    <property type="entry name" value="AdoMet_MTases"/>
    <property type="match status" value="1"/>
</dbReference>
<protein>
    <recommendedName>
        <fullName evidence="4">Methyltransferase type 11 domain-containing protein</fullName>
    </recommendedName>
</protein>
<keyword evidence="1" id="KW-0489">Methyltransferase</keyword>
<dbReference type="InterPro" id="IPR029063">
    <property type="entry name" value="SAM-dependent_MTases_sf"/>
</dbReference>
<keyword evidence="3" id="KW-0949">S-adenosyl-L-methionine</keyword>
<reference evidence="5 6" key="1">
    <citation type="journal article" date="2016" name="Environ. Microbiol.">
        <title>Genomic resolution of a cold subsurface aquifer community provides metabolic insights for novel microbes adapted to high CO concentrations.</title>
        <authorList>
            <person name="Probst A.J."/>
            <person name="Castelle C.J."/>
            <person name="Singh A."/>
            <person name="Brown C.T."/>
            <person name="Anantharaman K."/>
            <person name="Sharon I."/>
            <person name="Hug L.A."/>
            <person name="Burstein D."/>
            <person name="Emerson J.B."/>
            <person name="Thomas B.C."/>
            <person name="Banfield J.F."/>
        </authorList>
    </citation>
    <scope>NUCLEOTIDE SEQUENCE [LARGE SCALE GENOMIC DNA]</scope>
    <source>
        <strain evidence="5">CG1_02_37_44</strain>
    </source>
</reference>
<proteinExistence type="predicted"/>
<dbReference type="PANTHER" id="PTHR43464:SF19">
    <property type="entry name" value="UBIQUINONE BIOSYNTHESIS O-METHYLTRANSFERASE, MITOCHONDRIAL"/>
    <property type="match status" value="1"/>
</dbReference>
<evidence type="ECO:0000259" key="4">
    <source>
        <dbReference type="Pfam" id="PF08241"/>
    </source>
</evidence>
<comment type="caution">
    <text evidence="5">The sequence shown here is derived from an EMBL/GenBank/DDBJ whole genome shotgun (WGS) entry which is preliminary data.</text>
</comment>
<sequence>MKINTMIDNYDPQKLKGRFDKESIHWQKLYQQNDNKDRIYNNKKYRQQYVLEILGPGSGKVLDLGCGAGSFFEHLEGLGYEVTGVDFSPEMVKLAASAAGNLKRSRAVQGDVLNLPFESRTFDALIAVGLLEYLPNDESFLKIVGNFVKPGGKIIVTLRNSLCAERKLWKFYQKLGINVNKADYFYREHNPAHFKLFLESLGFKNINIRFCHFYPMPWPLSSFFSSLNNYLAHKMERRFSNSENKFLGSTCIVKFEVPF</sequence>
<dbReference type="Gene3D" id="3.40.50.150">
    <property type="entry name" value="Vaccinia Virus protein VP39"/>
    <property type="match status" value="1"/>
</dbReference>
<dbReference type="AlphaFoldDB" id="A0A1J4T6M4"/>
<accession>A0A1J4T6M4</accession>
<dbReference type="Pfam" id="PF08241">
    <property type="entry name" value="Methyltransf_11"/>
    <property type="match status" value="1"/>
</dbReference>
<evidence type="ECO:0000256" key="3">
    <source>
        <dbReference type="ARBA" id="ARBA00022691"/>
    </source>
</evidence>
<organism evidence="5 6">
    <name type="scientific">Candidatus Falkowbacteria bacterium CG1_02_37_44</name>
    <dbReference type="NCBI Taxonomy" id="1805146"/>
    <lineage>
        <taxon>Bacteria</taxon>
        <taxon>Candidatus Falkowiibacteriota</taxon>
    </lineage>
</organism>
<evidence type="ECO:0000256" key="2">
    <source>
        <dbReference type="ARBA" id="ARBA00022679"/>
    </source>
</evidence>
<dbReference type="PANTHER" id="PTHR43464">
    <property type="entry name" value="METHYLTRANSFERASE"/>
    <property type="match status" value="1"/>
</dbReference>
<dbReference type="SUPFAM" id="SSF53335">
    <property type="entry name" value="S-adenosyl-L-methionine-dependent methyltransferases"/>
    <property type="match status" value="1"/>
</dbReference>
<dbReference type="GO" id="GO:0032259">
    <property type="term" value="P:methylation"/>
    <property type="evidence" value="ECO:0007669"/>
    <property type="project" value="UniProtKB-KW"/>
</dbReference>
<evidence type="ECO:0000256" key="1">
    <source>
        <dbReference type="ARBA" id="ARBA00022603"/>
    </source>
</evidence>
<name>A0A1J4T6M4_9BACT</name>
<dbReference type="GO" id="GO:0008757">
    <property type="term" value="F:S-adenosylmethionine-dependent methyltransferase activity"/>
    <property type="evidence" value="ECO:0007669"/>
    <property type="project" value="InterPro"/>
</dbReference>
<dbReference type="STRING" id="1805146.AUJ27_04095"/>
<dbReference type="EMBL" id="MNUU01000077">
    <property type="protein sequence ID" value="OIO06493.1"/>
    <property type="molecule type" value="Genomic_DNA"/>
</dbReference>